<dbReference type="FunFam" id="3.40.50.1360:FF:000003">
    <property type="entry name" value="Glucosamine-6-phosphate deaminase"/>
    <property type="match status" value="1"/>
</dbReference>
<keyword evidence="3 4" id="KW-0119">Carbohydrate metabolism</keyword>
<evidence type="ECO:0000313" key="7">
    <source>
        <dbReference type="Proteomes" id="UP000317512"/>
    </source>
</evidence>
<dbReference type="Proteomes" id="UP000317512">
    <property type="component" value="Chromosome"/>
</dbReference>
<reference evidence="7" key="1">
    <citation type="submission" date="2019-07" db="EMBL/GenBank/DDBJ databases">
        <title>Complete genome sequences of three Mycoplasma sp. 1220 strains.</title>
        <authorList>
            <person name="Grozner D."/>
            <person name="Forro B."/>
            <person name="Kovacs A.B."/>
            <person name="Marton S."/>
            <person name="Banyai K."/>
            <person name="Kreizinger Z."/>
            <person name="Sulyok K.M."/>
            <person name="Gyuranecz M."/>
        </authorList>
    </citation>
    <scope>NUCLEOTIDE SEQUENCE [LARGE SCALE GENOMIC DNA]</scope>
    <source>
        <strain evidence="7">MYCAV93</strain>
    </source>
</reference>
<dbReference type="InterPro" id="IPR006148">
    <property type="entry name" value="Glc/Gal-6P_isomerase"/>
</dbReference>
<feature type="active site" description="Proton acceptor; for enolization step" evidence="4">
    <location>
        <position position="67"/>
    </location>
</feature>
<dbReference type="GO" id="GO:0006046">
    <property type="term" value="P:N-acetylglucosamine catabolic process"/>
    <property type="evidence" value="ECO:0007669"/>
    <property type="project" value="UniProtKB-UniRule"/>
</dbReference>
<dbReference type="SUPFAM" id="SSF100950">
    <property type="entry name" value="NagB/RpiA/CoA transferase-like"/>
    <property type="match status" value="1"/>
</dbReference>
<gene>
    <name evidence="4 6" type="primary">nagB</name>
    <name evidence="6" type="ORF">FOY43_00885</name>
</gene>
<dbReference type="PANTHER" id="PTHR11280">
    <property type="entry name" value="GLUCOSAMINE-6-PHOSPHATE ISOMERASE"/>
    <property type="match status" value="1"/>
</dbReference>
<comment type="function">
    <text evidence="4">Catalyzes the reversible isomerization-deamination of glucosamine 6-phosphate (GlcN6P) to form fructose 6-phosphate (Fru6P) and ammonium ion.</text>
</comment>
<dbReference type="GO" id="GO:0019262">
    <property type="term" value="P:N-acetylneuraminate catabolic process"/>
    <property type="evidence" value="ECO:0007669"/>
    <property type="project" value="UniProtKB-UniRule"/>
</dbReference>
<dbReference type="InterPro" id="IPR004547">
    <property type="entry name" value="Glucosamine6P_isomerase"/>
</dbReference>
<dbReference type="GO" id="GO:0005737">
    <property type="term" value="C:cytoplasm"/>
    <property type="evidence" value="ECO:0007669"/>
    <property type="project" value="TreeGrafter"/>
</dbReference>
<dbReference type="EC" id="3.5.99.6" evidence="4"/>
<dbReference type="GO" id="GO:0006043">
    <property type="term" value="P:glucosamine catabolic process"/>
    <property type="evidence" value="ECO:0007669"/>
    <property type="project" value="TreeGrafter"/>
</dbReference>
<dbReference type="InterPro" id="IPR037171">
    <property type="entry name" value="NagB/RpiA_transferase-like"/>
</dbReference>
<dbReference type="UniPathway" id="UPA00629">
    <property type="reaction ID" value="UER00684"/>
</dbReference>
<dbReference type="NCBIfam" id="TIGR00502">
    <property type="entry name" value="nagB"/>
    <property type="match status" value="1"/>
</dbReference>
<evidence type="ECO:0000256" key="3">
    <source>
        <dbReference type="ARBA" id="ARBA00023277"/>
    </source>
</evidence>
<evidence type="ECO:0000259" key="5">
    <source>
        <dbReference type="Pfam" id="PF01182"/>
    </source>
</evidence>
<dbReference type="GO" id="GO:0004342">
    <property type="term" value="F:glucosamine-6-phosphate deaminase activity"/>
    <property type="evidence" value="ECO:0007669"/>
    <property type="project" value="UniProtKB-UniRule"/>
</dbReference>
<comment type="catalytic activity">
    <reaction evidence="1 4">
        <text>alpha-D-glucosamine 6-phosphate + H2O = beta-D-fructose 6-phosphate + NH4(+)</text>
        <dbReference type="Rhea" id="RHEA:12172"/>
        <dbReference type="ChEBI" id="CHEBI:15377"/>
        <dbReference type="ChEBI" id="CHEBI:28938"/>
        <dbReference type="ChEBI" id="CHEBI:57634"/>
        <dbReference type="ChEBI" id="CHEBI:75989"/>
        <dbReference type="EC" id="3.5.99.6"/>
    </reaction>
</comment>
<name>A0A5B8K0A6_9MOLU</name>
<organism evidence="6 7">
    <name type="scientific">Mycoplasma anserisalpingitidis</name>
    <dbReference type="NCBI Taxonomy" id="519450"/>
    <lineage>
        <taxon>Bacteria</taxon>
        <taxon>Bacillati</taxon>
        <taxon>Mycoplasmatota</taxon>
        <taxon>Mollicutes</taxon>
        <taxon>Mycoplasmataceae</taxon>
        <taxon>Mycoplasma</taxon>
    </lineage>
</organism>
<comment type="similarity">
    <text evidence="4">Belongs to the glucosamine/galactosamine-6-phosphate isomerase family. NagB subfamily.</text>
</comment>
<dbReference type="OrthoDB" id="9791139at2"/>
<dbReference type="Pfam" id="PF01182">
    <property type="entry name" value="Glucosamine_iso"/>
    <property type="match status" value="1"/>
</dbReference>
<dbReference type="RefSeq" id="WP_146308689.1">
    <property type="nucleotide sequence ID" value="NZ_CP041663.1"/>
</dbReference>
<accession>A0A5B8K0A6</accession>
<evidence type="ECO:0000256" key="1">
    <source>
        <dbReference type="ARBA" id="ARBA00000644"/>
    </source>
</evidence>
<feature type="active site" description="Proton acceptor; for ring-opening step" evidence="4">
    <location>
        <position position="137"/>
    </location>
</feature>
<protein>
    <recommendedName>
        <fullName evidence="4">Glucosamine-6-phosphate deaminase</fullName>
        <ecNumber evidence="4">3.5.99.6</ecNumber>
    </recommendedName>
    <alternativeName>
        <fullName evidence="4">GlcN6P deaminase</fullName>
        <shortName evidence="4">GNPDA</shortName>
    </alternativeName>
    <alternativeName>
        <fullName evidence="4">Glucosamine-6-phosphate isomerase</fullName>
    </alternativeName>
</protein>
<evidence type="ECO:0000313" key="6">
    <source>
        <dbReference type="EMBL" id="QDY88221.1"/>
    </source>
</evidence>
<dbReference type="CDD" id="cd01399">
    <property type="entry name" value="GlcN6P_deaminase"/>
    <property type="match status" value="1"/>
</dbReference>
<proteinExistence type="inferred from homology"/>
<feature type="active site" description="For ring-opening step" evidence="4">
    <location>
        <position position="142"/>
    </location>
</feature>
<evidence type="ECO:0000256" key="4">
    <source>
        <dbReference type="HAMAP-Rule" id="MF_01241"/>
    </source>
</evidence>
<comment type="pathway">
    <text evidence="4">Amino-sugar metabolism; N-acetylneuraminate degradation; D-fructose 6-phosphate from N-acetylneuraminate: step 5/5.</text>
</comment>
<comment type="caution">
    <text evidence="4">Lacks conserved residue(s) required for the propagation of feature annotation.</text>
</comment>
<keyword evidence="2 4" id="KW-0378">Hydrolase</keyword>
<feature type="active site" description="For ring-opening step" evidence="4">
    <location>
        <position position="135"/>
    </location>
</feature>
<dbReference type="AlphaFoldDB" id="A0A5B8K0A6"/>
<sequence>MKTIICKDYEEVSKVAADFFEKQIKEKSDSKICFATGSSPIKTYQNLINKVKENRISFKDVTTFNLDEYVGIPYENKCSYHYFMDDNLFNHIDLKRENINFPDGLGNLEENAKKYEQKISELGGIDFMILGIGTNAHIAFNEPGSKKDERTREVKLTQSTINSNKIYFDNPNDIPKTAVSMGIGTILEAKKIILIASGKSKADAIYKTLNSPISEEVPSSFLREHKDVTLIIDEDAASLL</sequence>
<dbReference type="HAMAP" id="MF_01241">
    <property type="entry name" value="GlcN6P_deamin"/>
    <property type="match status" value="1"/>
</dbReference>
<dbReference type="Gene3D" id="3.40.50.1360">
    <property type="match status" value="1"/>
</dbReference>
<dbReference type="GO" id="GO:0042802">
    <property type="term" value="F:identical protein binding"/>
    <property type="evidence" value="ECO:0007669"/>
    <property type="project" value="TreeGrafter"/>
</dbReference>
<evidence type="ECO:0000256" key="2">
    <source>
        <dbReference type="ARBA" id="ARBA00022801"/>
    </source>
</evidence>
<dbReference type="EMBL" id="CP041663">
    <property type="protein sequence ID" value="QDY88221.1"/>
    <property type="molecule type" value="Genomic_DNA"/>
</dbReference>
<feature type="domain" description="Glucosamine/galactosamine-6-phosphate isomerase" evidence="5">
    <location>
        <begin position="13"/>
        <end position="227"/>
    </location>
</feature>
<dbReference type="PANTHER" id="PTHR11280:SF5">
    <property type="entry name" value="GLUCOSAMINE-6-PHOSPHATE ISOMERASE"/>
    <property type="match status" value="1"/>
</dbReference>
<dbReference type="GO" id="GO:0005975">
    <property type="term" value="P:carbohydrate metabolic process"/>
    <property type="evidence" value="ECO:0007669"/>
    <property type="project" value="InterPro"/>
</dbReference>